<evidence type="ECO:0000256" key="2">
    <source>
        <dbReference type="SAM" id="SignalP"/>
    </source>
</evidence>
<feature type="transmembrane region" description="Helical" evidence="1">
    <location>
        <begin position="293"/>
        <end position="318"/>
    </location>
</feature>
<sequence length="366" mass="40997">CGSIGVVLLWLLLYLTPAVVAAENTNKFQSWFPQFRQTFETILHNNCSEQYDKYRTGVKDYNNIDWIEGGSEDSALTQPVIGCLLENTSEFIKSKMSTASVLLGLTPTILIFLGSNTSELALVTVLARRPLLALLLALGSPSVWMGRAFEMPDDPLESLRRKQRQLDYAAPVGRKRVMLHILEYALAIAAVVNIAMLDWELGAKTICTFMPESSISAMLWGLLVVPIHILGVVLLRLQVRRLDRPDDEGLGTKQSKNKLGAWFAYARRQIRFSSSSVQALQVEISTKRKREILCSWILSTSVLVHVIFGTLVLSSMLFVGTRDAFQVVARFAVSVLVCRSIMLFEISMMRQAFNREHGGVVVKREQ</sequence>
<evidence type="ECO:0000256" key="1">
    <source>
        <dbReference type="SAM" id="Phobius"/>
    </source>
</evidence>
<feature type="signal peptide" evidence="2">
    <location>
        <begin position="1"/>
        <end position="21"/>
    </location>
</feature>
<name>A0ABR1TC45_9PEZI</name>
<keyword evidence="1" id="KW-1133">Transmembrane helix</keyword>
<keyword evidence="1" id="KW-0472">Membrane</keyword>
<evidence type="ECO:0000313" key="4">
    <source>
        <dbReference type="Proteomes" id="UP001444661"/>
    </source>
</evidence>
<feature type="transmembrane region" description="Helical" evidence="1">
    <location>
        <begin position="177"/>
        <end position="197"/>
    </location>
</feature>
<comment type="caution">
    <text evidence="3">The sequence shown here is derived from an EMBL/GenBank/DDBJ whole genome shotgun (WGS) entry which is preliminary data.</text>
</comment>
<reference evidence="3 4" key="1">
    <citation type="submission" date="2023-01" db="EMBL/GenBank/DDBJ databases">
        <title>Analysis of 21 Apiospora genomes using comparative genomics revels a genus with tremendous synthesis potential of carbohydrate active enzymes and secondary metabolites.</title>
        <authorList>
            <person name="Sorensen T."/>
        </authorList>
    </citation>
    <scope>NUCLEOTIDE SEQUENCE [LARGE SCALE GENOMIC DNA]</scope>
    <source>
        <strain evidence="3 4">CBS 33761</strain>
    </source>
</reference>
<feature type="transmembrane region" description="Helical" evidence="1">
    <location>
        <begin position="324"/>
        <end position="344"/>
    </location>
</feature>
<gene>
    <name evidence="3" type="ORF">PG993_004198</name>
</gene>
<proteinExistence type="predicted"/>
<dbReference type="Proteomes" id="UP001444661">
    <property type="component" value="Unassembled WGS sequence"/>
</dbReference>
<dbReference type="EMBL" id="JAQQWK010000003">
    <property type="protein sequence ID" value="KAK8044174.1"/>
    <property type="molecule type" value="Genomic_DNA"/>
</dbReference>
<feature type="transmembrane region" description="Helical" evidence="1">
    <location>
        <begin position="217"/>
        <end position="235"/>
    </location>
</feature>
<accession>A0ABR1TC45</accession>
<protein>
    <submittedName>
        <fullName evidence="3">Uncharacterized protein</fullName>
    </submittedName>
</protein>
<evidence type="ECO:0000313" key="3">
    <source>
        <dbReference type="EMBL" id="KAK8044174.1"/>
    </source>
</evidence>
<feature type="non-terminal residue" evidence="3">
    <location>
        <position position="1"/>
    </location>
</feature>
<feature type="chain" id="PRO_5045634246" evidence="2">
    <location>
        <begin position="22"/>
        <end position="366"/>
    </location>
</feature>
<keyword evidence="2" id="KW-0732">Signal</keyword>
<keyword evidence="4" id="KW-1185">Reference proteome</keyword>
<keyword evidence="1" id="KW-0812">Transmembrane</keyword>
<organism evidence="3 4">
    <name type="scientific">Apiospora rasikravindrae</name>
    <dbReference type="NCBI Taxonomy" id="990691"/>
    <lineage>
        <taxon>Eukaryota</taxon>
        <taxon>Fungi</taxon>
        <taxon>Dikarya</taxon>
        <taxon>Ascomycota</taxon>
        <taxon>Pezizomycotina</taxon>
        <taxon>Sordariomycetes</taxon>
        <taxon>Xylariomycetidae</taxon>
        <taxon>Amphisphaeriales</taxon>
        <taxon>Apiosporaceae</taxon>
        <taxon>Apiospora</taxon>
    </lineage>
</organism>